<accession>A0A6I7TRI4</accession>
<keyword evidence="4 7" id="KW-0378">Hydrolase</keyword>
<evidence type="ECO:0000313" key="12">
    <source>
        <dbReference type="Proteomes" id="UP000429980"/>
    </source>
</evidence>
<keyword evidence="2 7" id="KW-0819">tRNA processing</keyword>
<dbReference type="NCBIfam" id="NF008113">
    <property type="entry name" value="PRK10860.1"/>
    <property type="match status" value="1"/>
</dbReference>
<comment type="subunit">
    <text evidence="1 7">Homodimer.</text>
</comment>
<dbReference type="Proteomes" id="UP000429980">
    <property type="component" value="Unassembled WGS sequence"/>
</dbReference>
<dbReference type="GO" id="GO:0052717">
    <property type="term" value="F:tRNA-specific adenosine-34 deaminase activity"/>
    <property type="evidence" value="ECO:0007669"/>
    <property type="project" value="UniProtKB-UniRule"/>
</dbReference>
<feature type="binding site" evidence="7">
    <location>
        <position position="119"/>
    </location>
    <ligand>
        <name>Zn(2+)</name>
        <dbReference type="ChEBI" id="CHEBI:29105"/>
        <note>catalytic</note>
    </ligand>
</feature>
<comment type="catalytic activity">
    <reaction evidence="6 7">
        <text>adenosine(34) in tRNA + H2O + H(+) = inosine(34) in tRNA + NH4(+)</text>
        <dbReference type="Rhea" id="RHEA:43168"/>
        <dbReference type="Rhea" id="RHEA-COMP:10373"/>
        <dbReference type="Rhea" id="RHEA-COMP:10374"/>
        <dbReference type="ChEBI" id="CHEBI:15377"/>
        <dbReference type="ChEBI" id="CHEBI:15378"/>
        <dbReference type="ChEBI" id="CHEBI:28938"/>
        <dbReference type="ChEBI" id="CHEBI:74411"/>
        <dbReference type="ChEBI" id="CHEBI:82852"/>
        <dbReference type="EC" id="3.5.4.33"/>
    </reaction>
</comment>
<dbReference type="AlphaFoldDB" id="A0A6I7TRI4"/>
<feature type="active site" description="Proton donor" evidence="7">
    <location>
        <position position="91"/>
    </location>
</feature>
<evidence type="ECO:0000256" key="2">
    <source>
        <dbReference type="ARBA" id="ARBA00022694"/>
    </source>
</evidence>
<proteinExistence type="inferred from homology"/>
<evidence type="ECO:0000259" key="8">
    <source>
        <dbReference type="PROSITE" id="PS51747"/>
    </source>
</evidence>
<dbReference type="GO" id="GO:0002100">
    <property type="term" value="P:tRNA wobble adenosine to inosine editing"/>
    <property type="evidence" value="ECO:0007669"/>
    <property type="project" value="UniProtKB-UniRule"/>
</dbReference>
<comment type="function">
    <text evidence="7">Catalyzes the deamination of adenosine to inosine at the wobble position 34 of tRNA(Arg2).</text>
</comment>
<sequence length="196" mass="22183">MRAELDNAIVSFQIAYSFNYKLAYSVGRKTLKECMRMTQDEFYMKEAINEARKAEEKGEVPIGAVLVLDGEIIARAHNLRETEQRSVAHAEMLVIEEACRKLGTWRLERSVLYVTLEPCPMCAGAAVLSRIDKVVFGASDPKGGCAGTLMNLLQEERFNHQAEVVSGVMEEECGRMLSDFFRKLRAKKKAEKKREL</sequence>
<feature type="binding site" evidence="7">
    <location>
        <position position="122"/>
    </location>
    <ligand>
        <name>Zn(2+)</name>
        <dbReference type="ChEBI" id="CHEBI:29105"/>
        <note>catalytic</note>
    </ligand>
</feature>
<evidence type="ECO:0000256" key="3">
    <source>
        <dbReference type="ARBA" id="ARBA00022723"/>
    </source>
</evidence>
<evidence type="ECO:0000256" key="6">
    <source>
        <dbReference type="ARBA" id="ARBA00048045"/>
    </source>
</evidence>
<evidence type="ECO:0000256" key="7">
    <source>
        <dbReference type="HAMAP-Rule" id="MF_00972"/>
    </source>
</evidence>
<comment type="caution">
    <text evidence="9">The sequence shown here is derived from an EMBL/GenBank/DDBJ whole genome shotgun (WGS) entry which is preliminary data.</text>
</comment>
<dbReference type="Gene3D" id="3.40.140.10">
    <property type="entry name" value="Cytidine Deaminase, domain 2"/>
    <property type="match status" value="1"/>
</dbReference>
<evidence type="ECO:0000256" key="4">
    <source>
        <dbReference type="ARBA" id="ARBA00022801"/>
    </source>
</evidence>
<dbReference type="EC" id="3.5.4.33" evidence="7"/>
<dbReference type="GO" id="GO:0008270">
    <property type="term" value="F:zinc ion binding"/>
    <property type="evidence" value="ECO:0007669"/>
    <property type="project" value="UniProtKB-UniRule"/>
</dbReference>
<evidence type="ECO:0000313" key="11">
    <source>
        <dbReference type="Proteomes" id="UP000185604"/>
    </source>
</evidence>
<reference evidence="10 12" key="2">
    <citation type="submission" date="2019-06" db="EMBL/GenBank/DDBJ databases">
        <title>Genome sequence analysis of &gt;100 Bacillus licheniformis strains suggests intrinsic resistance to this species.</title>
        <authorList>
            <person name="Wels M."/>
            <person name="Siezen R.J."/>
            <person name="Johansen E."/>
            <person name="Stuer-Lauridsen B."/>
            <person name="Bjerre K."/>
            <person name="Nielsen B.K.K."/>
        </authorList>
    </citation>
    <scope>NUCLEOTIDE SEQUENCE [LARGE SCALE GENOMIC DNA]</scope>
    <source>
        <strain evidence="10 12">BAC-15381</strain>
    </source>
</reference>
<protein>
    <recommendedName>
        <fullName evidence="7">tRNA-specific adenosine deaminase</fullName>
        <ecNumber evidence="7">3.5.4.33</ecNumber>
    </recommendedName>
</protein>
<dbReference type="SUPFAM" id="SSF53927">
    <property type="entry name" value="Cytidine deaminase-like"/>
    <property type="match status" value="1"/>
</dbReference>
<feature type="binding site" evidence="7">
    <location>
        <position position="89"/>
    </location>
    <ligand>
        <name>Zn(2+)</name>
        <dbReference type="ChEBI" id="CHEBI:29105"/>
        <note>catalytic</note>
    </ligand>
</feature>
<evidence type="ECO:0000256" key="5">
    <source>
        <dbReference type="ARBA" id="ARBA00022833"/>
    </source>
</evidence>
<dbReference type="EMBL" id="LKPO01000014">
    <property type="protein sequence ID" value="OLF93418.1"/>
    <property type="molecule type" value="Genomic_DNA"/>
</dbReference>
<name>A0A6I7TRI4_9BACI</name>
<dbReference type="InterPro" id="IPR002125">
    <property type="entry name" value="CMP_dCMP_dom"/>
</dbReference>
<dbReference type="PROSITE" id="PS51747">
    <property type="entry name" value="CYT_DCMP_DEAMINASES_2"/>
    <property type="match status" value="1"/>
</dbReference>
<dbReference type="InterPro" id="IPR016193">
    <property type="entry name" value="Cytidine_deaminase-like"/>
</dbReference>
<dbReference type="EMBL" id="NILF01000014">
    <property type="protein sequence ID" value="TWL43469.1"/>
    <property type="molecule type" value="Genomic_DNA"/>
</dbReference>
<reference evidence="9 11" key="1">
    <citation type="journal article" date="2016" name="Front. Microbiol.">
        <title>High-Level Heat Resistance of Spores of Bacillus amyloliquefaciens and Bacillus licheniformis Results from the Presence of a spoVA Operon in a Tn1546 Transposon.</title>
        <authorList>
            <person name="Berendsen E.M."/>
            <person name="Koning R.A."/>
            <person name="Boekhorst J."/>
            <person name="de Jong A."/>
            <person name="Kuipers O.P."/>
            <person name="Wells-Bennik M.H."/>
        </authorList>
    </citation>
    <scope>NUCLEOTIDE SEQUENCE [LARGE SCALE GENOMIC DNA]</scope>
    <source>
        <strain evidence="9 11">B4121</strain>
    </source>
</reference>
<organism evidence="9 11">
    <name type="scientific">Bacillus paralicheniformis</name>
    <dbReference type="NCBI Taxonomy" id="1648923"/>
    <lineage>
        <taxon>Bacteria</taxon>
        <taxon>Bacillati</taxon>
        <taxon>Bacillota</taxon>
        <taxon>Bacilli</taxon>
        <taxon>Bacillales</taxon>
        <taxon>Bacillaceae</taxon>
        <taxon>Bacillus</taxon>
    </lineage>
</organism>
<evidence type="ECO:0000256" key="1">
    <source>
        <dbReference type="ARBA" id="ARBA00011738"/>
    </source>
</evidence>
<evidence type="ECO:0000313" key="9">
    <source>
        <dbReference type="EMBL" id="OLF93418.1"/>
    </source>
</evidence>
<keyword evidence="5 7" id="KW-0862">Zinc</keyword>
<dbReference type="HAMAP" id="MF_00972">
    <property type="entry name" value="tRNA_aden_deaminase"/>
    <property type="match status" value="1"/>
</dbReference>
<dbReference type="Pfam" id="PF14437">
    <property type="entry name" value="MafB19-deam"/>
    <property type="match status" value="1"/>
</dbReference>
<dbReference type="FunFam" id="3.40.140.10:FF:000005">
    <property type="entry name" value="tRNA-specific adenosine deaminase"/>
    <property type="match status" value="1"/>
</dbReference>
<keyword evidence="3 7" id="KW-0479">Metal-binding</keyword>
<evidence type="ECO:0000313" key="10">
    <source>
        <dbReference type="EMBL" id="TWL43469.1"/>
    </source>
</evidence>
<gene>
    <name evidence="7" type="primary">tadA</name>
    <name evidence="9" type="ORF">B4121_2268</name>
    <name evidence="10" type="ORF">CHCC15381_1671</name>
</gene>
<keyword evidence="12" id="KW-1185">Reference proteome</keyword>
<dbReference type="PANTHER" id="PTHR11079">
    <property type="entry name" value="CYTOSINE DEAMINASE FAMILY MEMBER"/>
    <property type="match status" value="1"/>
</dbReference>
<comment type="cofactor">
    <cofactor evidence="7">
        <name>Zn(2+)</name>
        <dbReference type="ChEBI" id="CHEBI:29105"/>
    </cofactor>
    <text evidence="7">Binds 1 zinc ion per subunit.</text>
</comment>
<feature type="domain" description="CMP/dCMP-type deaminase" evidence="8">
    <location>
        <begin position="38"/>
        <end position="156"/>
    </location>
</feature>
<dbReference type="CDD" id="cd01285">
    <property type="entry name" value="nucleoside_deaminase"/>
    <property type="match status" value="1"/>
</dbReference>
<dbReference type="PANTHER" id="PTHR11079:SF202">
    <property type="entry name" value="TRNA-SPECIFIC ADENOSINE DEAMINASE"/>
    <property type="match status" value="1"/>
</dbReference>
<comment type="similarity">
    <text evidence="7">Belongs to the cytidine and deoxycytidylate deaminase family.</text>
</comment>
<dbReference type="Proteomes" id="UP000185604">
    <property type="component" value="Unassembled WGS sequence"/>
</dbReference>
<dbReference type="InterPro" id="IPR058535">
    <property type="entry name" value="MafB19-deam"/>
</dbReference>
<dbReference type="InterPro" id="IPR028883">
    <property type="entry name" value="tRNA_aden_deaminase"/>
</dbReference>